<sequence>MRTPAPRARRTWKVTRKRTVPRYYIASRTSPTLPTWRDWDLGHGHCGAGQDILTIPAPSIRGPTINLGTINSSWRRKSGGSQLIQRPGRRIMGPRRQGDRQGEGQWARVEKAARGRQQVMLDRGRESEGKLSANRVRWPGGMLDEGNACERRGLPWLCRLAQLDVHTGPWDAWPEPGGRFNSMPPSIGKDSGVANSTLSMRSASSGGR</sequence>
<dbReference type="EMBL" id="JAKWBI020000213">
    <property type="protein sequence ID" value="KAJ2898902.1"/>
    <property type="molecule type" value="Genomic_DNA"/>
</dbReference>
<accession>A0AAD5RNS0</accession>
<evidence type="ECO:0000256" key="1">
    <source>
        <dbReference type="SAM" id="MobiDB-lite"/>
    </source>
</evidence>
<name>A0AAD5RNS0_9PEZI</name>
<evidence type="ECO:0000313" key="2">
    <source>
        <dbReference type="EMBL" id="KAJ2898902.1"/>
    </source>
</evidence>
<reference evidence="2" key="1">
    <citation type="submission" date="2022-07" db="EMBL/GenBank/DDBJ databases">
        <title>Draft genome sequence of Zalerion maritima ATCC 34329, a (micro)plastics degrading marine fungus.</title>
        <authorList>
            <person name="Paco A."/>
            <person name="Goncalves M.F.M."/>
            <person name="Rocha-Santos T.A.P."/>
            <person name="Alves A."/>
        </authorList>
    </citation>
    <scope>NUCLEOTIDE SEQUENCE</scope>
    <source>
        <strain evidence="2">ATCC 34329</strain>
    </source>
</reference>
<comment type="caution">
    <text evidence="2">The sequence shown here is derived from an EMBL/GenBank/DDBJ whole genome shotgun (WGS) entry which is preliminary data.</text>
</comment>
<dbReference type="Proteomes" id="UP001201980">
    <property type="component" value="Unassembled WGS sequence"/>
</dbReference>
<gene>
    <name evidence="2" type="ORF">MKZ38_003586</name>
</gene>
<proteinExistence type="predicted"/>
<keyword evidence="3" id="KW-1185">Reference proteome</keyword>
<evidence type="ECO:0000313" key="3">
    <source>
        <dbReference type="Proteomes" id="UP001201980"/>
    </source>
</evidence>
<organism evidence="2 3">
    <name type="scientific">Zalerion maritima</name>
    <dbReference type="NCBI Taxonomy" id="339359"/>
    <lineage>
        <taxon>Eukaryota</taxon>
        <taxon>Fungi</taxon>
        <taxon>Dikarya</taxon>
        <taxon>Ascomycota</taxon>
        <taxon>Pezizomycotina</taxon>
        <taxon>Sordariomycetes</taxon>
        <taxon>Lulworthiomycetidae</taxon>
        <taxon>Lulworthiales</taxon>
        <taxon>Lulworthiaceae</taxon>
        <taxon>Zalerion</taxon>
    </lineage>
</organism>
<dbReference type="AlphaFoldDB" id="A0AAD5RNS0"/>
<feature type="compositionally biased region" description="Polar residues" evidence="1">
    <location>
        <begin position="193"/>
        <end position="208"/>
    </location>
</feature>
<protein>
    <submittedName>
        <fullName evidence="2">Uncharacterized protein</fullName>
    </submittedName>
</protein>
<feature type="region of interest" description="Disordered" evidence="1">
    <location>
        <begin position="178"/>
        <end position="208"/>
    </location>
</feature>